<dbReference type="FunFam" id="2.70.170.10:FF:000154">
    <property type="entry name" value="Uncharacterized protein"/>
    <property type="match status" value="1"/>
</dbReference>
<sequence length="318" mass="36481">MLPKVCDIVVDTTQLSHVLDRLTNKTIYDKRLRPRQFLMSRTKYKCYRYGDKPVDVGITIHVSSISAVSEVDMDFTLDFYMRQTWQDPRLAFGTLDLGMSKQISSLTVGVDYLDRLWKPDTFFPNEKKSFFHLATTHNSFLRIDGDGTVFTSQRLTVTATCPMKLQLFPMDSQRCKLEIESYGYSILDINYVFASENSVTRSEFELPQFVLVDVKISNKTEKLSSGEYSRLVSYFLFKRSIGFYIIQIYLPSVLIVVISWVSFWLSRDATPARVALGVTTVLTMTTLMTTTNVSVCMTDMCIDWLPARTECCLPTKTI</sequence>
<dbReference type="GO" id="GO:0005886">
    <property type="term" value="C:plasma membrane"/>
    <property type="evidence" value="ECO:0007669"/>
    <property type="project" value="UniProtKB-SubCell"/>
</dbReference>
<reference evidence="14 15" key="2">
    <citation type="submission" date="2018-11" db="EMBL/GenBank/DDBJ databases">
        <authorList>
            <consortium name="Pathogen Informatics"/>
        </authorList>
    </citation>
    <scope>NUCLEOTIDE SEQUENCE [LARGE SCALE GENOMIC DNA]</scope>
    <source>
        <strain evidence="14 15">Costa Rica</strain>
    </source>
</reference>
<proteinExistence type="inferred from homology"/>
<feature type="transmembrane region" description="Helical" evidence="11">
    <location>
        <begin position="241"/>
        <end position="265"/>
    </location>
</feature>
<dbReference type="InterPro" id="IPR006029">
    <property type="entry name" value="Neurotrans-gated_channel_TM"/>
</dbReference>
<dbReference type="Gene3D" id="1.20.58.390">
    <property type="entry name" value="Neurotransmitter-gated ion-channel transmembrane domain"/>
    <property type="match status" value="1"/>
</dbReference>
<dbReference type="InterPro" id="IPR036734">
    <property type="entry name" value="Neur_chan_lig-bd_sf"/>
</dbReference>
<evidence type="ECO:0000256" key="8">
    <source>
        <dbReference type="ARBA" id="ARBA00023065"/>
    </source>
</evidence>
<protein>
    <submittedName>
        <fullName evidence="16">Neur_chan_LBD domain-containing protein</fullName>
    </submittedName>
</protein>
<comment type="caution">
    <text evidence="11">Lacks conserved residue(s) required for the propagation of feature annotation.</text>
</comment>
<gene>
    <name evidence="14" type="ORF">ACOC_LOCUS6836</name>
</gene>
<dbReference type="AlphaFoldDB" id="A0A158PHW5"/>
<dbReference type="PANTHER" id="PTHR18945">
    <property type="entry name" value="NEUROTRANSMITTER GATED ION CHANNEL"/>
    <property type="match status" value="1"/>
</dbReference>
<evidence type="ECO:0000256" key="10">
    <source>
        <dbReference type="ARBA" id="ARBA00023303"/>
    </source>
</evidence>
<dbReference type="InterPro" id="IPR006201">
    <property type="entry name" value="Neur_channel"/>
</dbReference>
<organism evidence="16">
    <name type="scientific">Angiostrongylus costaricensis</name>
    <name type="common">Nematode worm</name>
    <dbReference type="NCBI Taxonomy" id="334426"/>
    <lineage>
        <taxon>Eukaryota</taxon>
        <taxon>Metazoa</taxon>
        <taxon>Ecdysozoa</taxon>
        <taxon>Nematoda</taxon>
        <taxon>Chromadorea</taxon>
        <taxon>Rhabditida</taxon>
        <taxon>Rhabditina</taxon>
        <taxon>Rhabditomorpha</taxon>
        <taxon>Strongyloidea</taxon>
        <taxon>Metastrongylidae</taxon>
        <taxon>Angiostrongylus</taxon>
    </lineage>
</organism>
<name>A0A158PHW5_ANGCS</name>
<dbReference type="PROSITE" id="PS00236">
    <property type="entry name" value="NEUROTR_ION_CHANNEL"/>
    <property type="match status" value="1"/>
</dbReference>
<evidence type="ECO:0000256" key="3">
    <source>
        <dbReference type="ARBA" id="ARBA00022448"/>
    </source>
</evidence>
<dbReference type="STRING" id="334426.A0A158PHW5"/>
<comment type="similarity">
    <text evidence="11">Belongs to the ligand-gated ion channel (TC 1.A.9) family.</text>
</comment>
<dbReference type="GO" id="GO:0005230">
    <property type="term" value="F:extracellular ligand-gated monoatomic ion channel activity"/>
    <property type="evidence" value="ECO:0007669"/>
    <property type="project" value="InterPro"/>
</dbReference>
<evidence type="ECO:0000313" key="15">
    <source>
        <dbReference type="Proteomes" id="UP000267027"/>
    </source>
</evidence>
<evidence type="ECO:0000256" key="4">
    <source>
        <dbReference type="ARBA" id="ARBA00022475"/>
    </source>
</evidence>
<dbReference type="InterPro" id="IPR006028">
    <property type="entry name" value="GABAA/Glycine_rcpt"/>
</dbReference>
<evidence type="ECO:0000256" key="6">
    <source>
        <dbReference type="ARBA" id="ARBA00022729"/>
    </source>
</evidence>
<keyword evidence="15" id="KW-1185">Reference proteome</keyword>
<dbReference type="NCBIfam" id="TIGR00860">
    <property type="entry name" value="LIC"/>
    <property type="match status" value="1"/>
</dbReference>
<feature type="domain" description="Neurotransmitter-gated ion-channel transmembrane" evidence="13">
    <location>
        <begin position="248"/>
        <end position="294"/>
    </location>
</feature>
<dbReference type="OrthoDB" id="203862at2759"/>
<keyword evidence="3 11" id="KW-0813">Transport</keyword>
<dbReference type="WBParaSite" id="ACOC_0000683501-mRNA-1">
    <property type="protein sequence ID" value="ACOC_0000683501-mRNA-1"/>
    <property type="gene ID" value="ACOC_0000683501"/>
</dbReference>
<dbReference type="Proteomes" id="UP000267027">
    <property type="component" value="Unassembled WGS sequence"/>
</dbReference>
<dbReference type="OMA" id="CQCPIPP"/>
<evidence type="ECO:0000256" key="9">
    <source>
        <dbReference type="ARBA" id="ARBA00023136"/>
    </source>
</evidence>
<dbReference type="InterPro" id="IPR038050">
    <property type="entry name" value="Neuro_actylchol_rec"/>
</dbReference>
<evidence type="ECO:0000256" key="1">
    <source>
        <dbReference type="ARBA" id="ARBA00004141"/>
    </source>
</evidence>
<keyword evidence="6" id="KW-0732">Signal</keyword>
<keyword evidence="10 11" id="KW-0407">Ion channel</keyword>
<feature type="domain" description="Neurotransmitter-gated ion-channel ligand-binding" evidence="12">
    <location>
        <begin position="17"/>
        <end position="239"/>
    </location>
</feature>
<evidence type="ECO:0000313" key="14">
    <source>
        <dbReference type="EMBL" id="VDM58421.1"/>
    </source>
</evidence>
<keyword evidence="9 11" id="KW-0472">Membrane</keyword>
<evidence type="ECO:0000313" key="16">
    <source>
        <dbReference type="WBParaSite" id="ACOC_0000683501-mRNA-1"/>
    </source>
</evidence>
<accession>A0A158PHW5</accession>
<dbReference type="Pfam" id="PF02931">
    <property type="entry name" value="Neur_chan_LBD"/>
    <property type="match status" value="1"/>
</dbReference>
<dbReference type="SUPFAM" id="SSF63712">
    <property type="entry name" value="Nicotinic receptor ligand binding domain-like"/>
    <property type="match status" value="1"/>
</dbReference>
<evidence type="ECO:0000256" key="5">
    <source>
        <dbReference type="ARBA" id="ARBA00022692"/>
    </source>
</evidence>
<reference evidence="16" key="1">
    <citation type="submission" date="2016-04" db="UniProtKB">
        <authorList>
            <consortium name="WormBaseParasite"/>
        </authorList>
    </citation>
    <scope>IDENTIFICATION</scope>
</reference>
<dbReference type="Gene3D" id="2.70.170.10">
    <property type="entry name" value="Neurotransmitter-gated ion-channel ligand-binding domain"/>
    <property type="match status" value="1"/>
</dbReference>
<keyword evidence="5 11" id="KW-0812">Transmembrane</keyword>
<dbReference type="PRINTS" id="PR00253">
    <property type="entry name" value="GABAARECEPTR"/>
</dbReference>
<dbReference type="InterPro" id="IPR036719">
    <property type="entry name" value="Neuro-gated_channel_TM_sf"/>
</dbReference>
<evidence type="ECO:0000259" key="12">
    <source>
        <dbReference type="Pfam" id="PF02931"/>
    </source>
</evidence>
<dbReference type="GO" id="GO:0004888">
    <property type="term" value="F:transmembrane signaling receptor activity"/>
    <property type="evidence" value="ECO:0007669"/>
    <property type="project" value="InterPro"/>
</dbReference>
<keyword evidence="8 11" id="KW-0406">Ion transport</keyword>
<dbReference type="SUPFAM" id="SSF90112">
    <property type="entry name" value="Neurotransmitter-gated ion-channel transmembrane pore"/>
    <property type="match status" value="1"/>
</dbReference>
<evidence type="ECO:0000259" key="13">
    <source>
        <dbReference type="Pfam" id="PF02932"/>
    </source>
</evidence>
<keyword evidence="4" id="KW-1003">Cell membrane</keyword>
<evidence type="ECO:0000256" key="11">
    <source>
        <dbReference type="RuleBase" id="RU000687"/>
    </source>
</evidence>
<comment type="subcellular location">
    <subcellularLocation>
        <location evidence="2">Cell membrane</location>
    </subcellularLocation>
    <subcellularLocation>
        <location evidence="1">Membrane</location>
        <topology evidence="1">Multi-pass membrane protein</topology>
    </subcellularLocation>
</comment>
<dbReference type="Pfam" id="PF02932">
    <property type="entry name" value="Neur_chan_memb"/>
    <property type="match status" value="1"/>
</dbReference>
<dbReference type="EMBL" id="UYYA01003982">
    <property type="protein sequence ID" value="VDM58421.1"/>
    <property type="molecule type" value="Genomic_DNA"/>
</dbReference>
<evidence type="ECO:0000256" key="2">
    <source>
        <dbReference type="ARBA" id="ARBA00004236"/>
    </source>
</evidence>
<evidence type="ECO:0000256" key="7">
    <source>
        <dbReference type="ARBA" id="ARBA00022989"/>
    </source>
</evidence>
<keyword evidence="7 11" id="KW-1133">Transmembrane helix</keyword>
<dbReference type="PRINTS" id="PR00252">
    <property type="entry name" value="NRIONCHANNEL"/>
</dbReference>
<dbReference type="InterPro" id="IPR006202">
    <property type="entry name" value="Neur_chan_lig-bd"/>
</dbReference>
<dbReference type="InterPro" id="IPR018000">
    <property type="entry name" value="Neurotransmitter_ion_chnl_CS"/>
</dbReference>